<protein>
    <submittedName>
        <fullName evidence="1">Uncharacterized protein</fullName>
    </submittedName>
</protein>
<organism evidence="1 2">
    <name type="scientific">Coccidioides posadasii RMSCC 3488</name>
    <dbReference type="NCBI Taxonomy" id="454284"/>
    <lineage>
        <taxon>Eukaryota</taxon>
        <taxon>Fungi</taxon>
        <taxon>Dikarya</taxon>
        <taxon>Ascomycota</taxon>
        <taxon>Pezizomycotina</taxon>
        <taxon>Eurotiomycetes</taxon>
        <taxon>Eurotiomycetidae</taxon>
        <taxon>Onygenales</taxon>
        <taxon>Onygenaceae</taxon>
        <taxon>Coccidioides</taxon>
    </lineage>
</organism>
<dbReference type="EMBL" id="DS268114">
    <property type="protein sequence ID" value="KMM72730.1"/>
    <property type="molecule type" value="Genomic_DNA"/>
</dbReference>
<gene>
    <name evidence="1" type="ORF">CPAG_09022</name>
</gene>
<proteinExistence type="predicted"/>
<dbReference type="Proteomes" id="UP000054567">
    <property type="component" value="Unassembled WGS sequence"/>
</dbReference>
<name>A0A0J6FTM3_COCPO</name>
<sequence length="105" mass="11725">MGVLIISISNYMQQPQISKEVRKAFHCFSCRNEDSEEMKGAFITWPIYIGVNSQEYATSCCNGACFHVNQEDENINNGRNFGVQIDCVGRVEDLLLPRNCAGAEG</sequence>
<reference evidence="2" key="2">
    <citation type="journal article" date="2009" name="Genome Res.">
        <title>Comparative genomic analyses of the human fungal pathogens Coccidioides and their relatives.</title>
        <authorList>
            <person name="Sharpton T.J."/>
            <person name="Stajich J.E."/>
            <person name="Rounsley S.D."/>
            <person name="Gardner M.J."/>
            <person name="Wortman J.R."/>
            <person name="Jordar V.S."/>
            <person name="Maiti R."/>
            <person name="Kodira C.D."/>
            <person name="Neafsey D.E."/>
            <person name="Zeng Q."/>
            <person name="Hung C.-Y."/>
            <person name="McMahan C."/>
            <person name="Muszewska A."/>
            <person name="Grynberg M."/>
            <person name="Mandel M.A."/>
            <person name="Kellner E.M."/>
            <person name="Barker B.M."/>
            <person name="Galgiani J.N."/>
            <person name="Orbach M.J."/>
            <person name="Kirkland T.N."/>
            <person name="Cole G.T."/>
            <person name="Henn M.R."/>
            <person name="Birren B.W."/>
            <person name="Taylor J.W."/>
        </authorList>
    </citation>
    <scope>NUCLEOTIDE SEQUENCE [LARGE SCALE GENOMIC DNA]</scope>
    <source>
        <strain evidence="2">RMSCC 3488</strain>
    </source>
</reference>
<dbReference type="AlphaFoldDB" id="A0A0J6FTM3"/>
<evidence type="ECO:0000313" key="1">
    <source>
        <dbReference type="EMBL" id="KMM72730.1"/>
    </source>
</evidence>
<reference evidence="1 2" key="1">
    <citation type="submission" date="2007-06" db="EMBL/GenBank/DDBJ databases">
        <title>The Genome Sequence of Coccidioides posadasii RMSCC_3488.</title>
        <authorList>
            <consortium name="Coccidioides Genome Resources Consortium"/>
            <consortium name="The Broad Institute Genome Sequencing Platform"/>
            <person name="Henn M.R."/>
            <person name="Sykes S."/>
            <person name="Young S."/>
            <person name="Jaffe D."/>
            <person name="Berlin A."/>
            <person name="Alvarez P."/>
            <person name="Butler J."/>
            <person name="Gnerre S."/>
            <person name="Grabherr M."/>
            <person name="Mauceli E."/>
            <person name="Brockman W."/>
            <person name="Kodira C."/>
            <person name="Alvarado L."/>
            <person name="Zeng Q."/>
            <person name="Crawford M."/>
            <person name="Antoine C."/>
            <person name="Devon K."/>
            <person name="Galgiani J."/>
            <person name="Orsborn K."/>
            <person name="Lewis M.L."/>
            <person name="Nusbaum C."/>
            <person name="Galagan J."/>
            <person name="Birren B."/>
        </authorList>
    </citation>
    <scope>NUCLEOTIDE SEQUENCE [LARGE SCALE GENOMIC DNA]</scope>
    <source>
        <strain evidence="1 2">RMSCC 3488</strain>
    </source>
</reference>
<dbReference type="VEuPathDB" id="FungiDB:CPAG_09022"/>
<reference evidence="2" key="3">
    <citation type="journal article" date="2010" name="Genome Res.">
        <title>Population genomic sequencing of Coccidioides fungi reveals recent hybridization and transposon control.</title>
        <authorList>
            <person name="Neafsey D.E."/>
            <person name="Barker B.M."/>
            <person name="Sharpton T.J."/>
            <person name="Stajich J.E."/>
            <person name="Park D.J."/>
            <person name="Whiston E."/>
            <person name="Hung C.-Y."/>
            <person name="McMahan C."/>
            <person name="White J."/>
            <person name="Sykes S."/>
            <person name="Heiman D."/>
            <person name="Young S."/>
            <person name="Zeng Q."/>
            <person name="Abouelleil A."/>
            <person name="Aftuck L."/>
            <person name="Bessette D."/>
            <person name="Brown A."/>
            <person name="FitzGerald M."/>
            <person name="Lui A."/>
            <person name="Macdonald J.P."/>
            <person name="Priest M."/>
            <person name="Orbach M.J."/>
            <person name="Galgiani J.N."/>
            <person name="Kirkland T.N."/>
            <person name="Cole G.T."/>
            <person name="Birren B.W."/>
            <person name="Henn M.R."/>
            <person name="Taylor J.W."/>
            <person name="Rounsley S.D."/>
        </authorList>
    </citation>
    <scope>NUCLEOTIDE SEQUENCE [LARGE SCALE GENOMIC DNA]</scope>
    <source>
        <strain evidence="2">RMSCC 3488</strain>
    </source>
</reference>
<evidence type="ECO:0000313" key="2">
    <source>
        <dbReference type="Proteomes" id="UP000054567"/>
    </source>
</evidence>
<accession>A0A0J6FTM3</accession>